<reference evidence="5 6" key="1">
    <citation type="submission" date="2020-08" db="EMBL/GenBank/DDBJ databases">
        <title>Genomic Encyclopedia of Type Strains, Phase IV (KMG-IV): sequencing the most valuable type-strain genomes for metagenomic binning, comparative biology and taxonomic classification.</title>
        <authorList>
            <person name="Goeker M."/>
        </authorList>
    </citation>
    <scope>NUCLEOTIDE SEQUENCE [LARGE SCALE GENOMIC DNA]</scope>
    <source>
        <strain evidence="5 6">DSM 103733</strain>
    </source>
</reference>
<evidence type="ECO:0000256" key="3">
    <source>
        <dbReference type="ARBA" id="ARBA00023002"/>
    </source>
</evidence>
<dbReference type="PANTHER" id="PTHR12117:SF0">
    <property type="entry name" value="PROLYL 3-HYDROXYLASE OGFOD1"/>
    <property type="match status" value="1"/>
</dbReference>
<keyword evidence="2" id="KW-0223">Dioxygenase</keyword>
<evidence type="ECO:0000256" key="1">
    <source>
        <dbReference type="ARBA" id="ARBA00001961"/>
    </source>
</evidence>
<dbReference type="Pfam" id="PF13640">
    <property type="entry name" value="2OG-FeII_Oxy_3"/>
    <property type="match status" value="1"/>
</dbReference>
<keyword evidence="3" id="KW-0560">Oxidoreductase</keyword>
<dbReference type="InterPro" id="IPR006620">
    <property type="entry name" value="Pro_4_hyd_alph"/>
</dbReference>
<dbReference type="Proteomes" id="UP000538666">
    <property type="component" value="Unassembled WGS sequence"/>
</dbReference>
<dbReference type="PANTHER" id="PTHR12117">
    <property type="entry name" value="HISTONE ACETYLTRANSFERASE COMPLEX"/>
    <property type="match status" value="1"/>
</dbReference>
<protein>
    <submittedName>
        <fullName evidence="5">Rps23 Pro-64 3,4-dihydroxylase Tpa1-like proline 4-hydroxylase</fullName>
    </submittedName>
</protein>
<dbReference type="GO" id="GO:0005506">
    <property type="term" value="F:iron ion binding"/>
    <property type="evidence" value="ECO:0007669"/>
    <property type="project" value="InterPro"/>
</dbReference>
<dbReference type="AlphaFoldDB" id="A0A841K080"/>
<sequence length="270" mass="30584">MAEVQEAGIMAMLADKISLPASTAELAVTYKEAKPFPHIVIDNMFPDEMLNEVLEEIPSMSNERWVHDRTARTTKSNLRSAVELGEAGYQFTAFLNSAKFLYLITEITGVWALLPDPYMGGAGYHVVPSGGKFDVHADRNIDQVTGLKRRLAMLVYLNKDWKHEYGGQLELWDTKGTHCEAVVEPIFNRTIIFEVTDENFHGVRPVLNQERARVSFATYYHTVPDSAMIPHSSIYVPSFYLKKDPLYKRAAAEIMPPALYRAARWITGRK</sequence>
<comment type="caution">
    <text evidence="5">The sequence shown here is derived from an EMBL/GenBank/DDBJ whole genome shotgun (WGS) entry which is preliminary data.</text>
</comment>
<evidence type="ECO:0000313" key="6">
    <source>
        <dbReference type="Proteomes" id="UP000538666"/>
    </source>
</evidence>
<comment type="cofactor">
    <cofactor evidence="1">
        <name>L-ascorbate</name>
        <dbReference type="ChEBI" id="CHEBI:38290"/>
    </cofactor>
</comment>
<dbReference type="RefSeq" id="WP_050059251.1">
    <property type="nucleotide sequence ID" value="NZ_JACHEK010000004.1"/>
</dbReference>
<proteinExistence type="predicted"/>
<name>A0A841K080_9BACT</name>
<dbReference type="EMBL" id="JACHEK010000004">
    <property type="protein sequence ID" value="MBB6144068.1"/>
    <property type="molecule type" value="Genomic_DNA"/>
</dbReference>
<dbReference type="GO" id="GO:0031418">
    <property type="term" value="F:L-ascorbic acid binding"/>
    <property type="evidence" value="ECO:0007669"/>
    <property type="project" value="InterPro"/>
</dbReference>
<dbReference type="InterPro" id="IPR051842">
    <property type="entry name" value="uS12_prolyl_hydroxylase"/>
</dbReference>
<organism evidence="5 6">
    <name type="scientific">Silvibacterium bohemicum</name>
    <dbReference type="NCBI Taxonomy" id="1577686"/>
    <lineage>
        <taxon>Bacteria</taxon>
        <taxon>Pseudomonadati</taxon>
        <taxon>Acidobacteriota</taxon>
        <taxon>Terriglobia</taxon>
        <taxon>Terriglobales</taxon>
        <taxon>Acidobacteriaceae</taxon>
        <taxon>Silvibacterium</taxon>
    </lineage>
</organism>
<accession>A0A841K080</accession>
<evidence type="ECO:0000313" key="5">
    <source>
        <dbReference type="EMBL" id="MBB6144068.1"/>
    </source>
</evidence>
<feature type="domain" description="Prolyl 4-hydroxylase alpha subunit" evidence="4">
    <location>
        <begin position="36"/>
        <end position="221"/>
    </location>
</feature>
<dbReference type="Gene3D" id="2.60.120.620">
    <property type="entry name" value="q2cbj1_9rhob like domain"/>
    <property type="match status" value="1"/>
</dbReference>
<dbReference type="OrthoDB" id="9783171at2"/>
<dbReference type="GO" id="GO:0051213">
    <property type="term" value="F:dioxygenase activity"/>
    <property type="evidence" value="ECO:0007669"/>
    <property type="project" value="UniProtKB-KW"/>
</dbReference>
<gene>
    <name evidence="5" type="ORF">HNQ77_002020</name>
</gene>
<dbReference type="InterPro" id="IPR044862">
    <property type="entry name" value="Pro_4_hyd_alph_FE2OG_OXY"/>
</dbReference>
<evidence type="ECO:0000256" key="2">
    <source>
        <dbReference type="ARBA" id="ARBA00022964"/>
    </source>
</evidence>
<dbReference type="SMART" id="SM00702">
    <property type="entry name" value="P4Hc"/>
    <property type="match status" value="1"/>
</dbReference>
<evidence type="ECO:0000259" key="4">
    <source>
        <dbReference type="SMART" id="SM00702"/>
    </source>
</evidence>
<keyword evidence="6" id="KW-1185">Reference proteome</keyword>
<dbReference type="GO" id="GO:0016705">
    <property type="term" value="F:oxidoreductase activity, acting on paired donors, with incorporation or reduction of molecular oxygen"/>
    <property type="evidence" value="ECO:0007669"/>
    <property type="project" value="InterPro"/>
</dbReference>